<evidence type="ECO:0000256" key="5">
    <source>
        <dbReference type="SAM" id="Phobius"/>
    </source>
</evidence>
<evidence type="ECO:0000256" key="3">
    <source>
        <dbReference type="ARBA" id="ARBA00022989"/>
    </source>
</evidence>
<keyword evidence="7" id="KW-1185">Reference proteome</keyword>
<dbReference type="Pfam" id="PF04479">
    <property type="entry name" value="RTA1"/>
    <property type="match status" value="1"/>
</dbReference>
<feature type="transmembrane region" description="Helical" evidence="5">
    <location>
        <begin position="44"/>
        <end position="62"/>
    </location>
</feature>
<dbReference type="AlphaFoldDB" id="A0A2T3A6V3"/>
<reference evidence="6 7" key="1">
    <citation type="journal article" date="2018" name="Mycol. Prog.">
        <title>Coniella lustricola, a new species from submerged detritus.</title>
        <authorList>
            <person name="Raudabaugh D.B."/>
            <person name="Iturriaga T."/>
            <person name="Carver A."/>
            <person name="Mondo S."/>
            <person name="Pangilinan J."/>
            <person name="Lipzen A."/>
            <person name="He G."/>
            <person name="Amirebrahimi M."/>
            <person name="Grigoriev I.V."/>
            <person name="Miller A.N."/>
        </authorList>
    </citation>
    <scope>NUCLEOTIDE SEQUENCE [LARGE SCALE GENOMIC DNA]</scope>
    <source>
        <strain evidence="6 7">B22-T-1</strain>
    </source>
</reference>
<comment type="subcellular location">
    <subcellularLocation>
        <location evidence="1">Membrane</location>
        <topology evidence="1">Multi-pass membrane protein</topology>
    </subcellularLocation>
</comment>
<feature type="transmembrane region" description="Helical" evidence="5">
    <location>
        <begin position="69"/>
        <end position="87"/>
    </location>
</feature>
<sequence>MAAFQPGPQAMNSIARFCKAAPEVHPVCKKGLYGYQLNHDANRAFAVLFALAAVAYLIVYACKRTGTDFTVLMLLGISLEIVGYGARMQSVRNPFHEDAFFLQICSLAIGPAFLTAAVYLCMRRIVFCFGAGDSRFRPQFYTRMAVGGGLAAVAYKHSGSMKTGNNIMLAGLAFQVFTMILFIVFAGEFAWRICARYRIDGAAVFGRAHSLAKGRDLVLFLLFVAALSIATLCIFVRCCFRLAELSGGWTGELMRNQTLFLVFEGVMVFLATAVLVIMHPVWSFKPMLESGDGMRLKVFEKYREHRGKRNSAIVRSDLED</sequence>
<dbReference type="InParanoid" id="A0A2T3A6V3"/>
<evidence type="ECO:0000256" key="2">
    <source>
        <dbReference type="ARBA" id="ARBA00022692"/>
    </source>
</evidence>
<keyword evidence="4 5" id="KW-0472">Membrane</keyword>
<gene>
    <name evidence="6" type="ORF">BD289DRAFT_500693</name>
</gene>
<organism evidence="6 7">
    <name type="scientific">Coniella lustricola</name>
    <dbReference type="NCBI Taxonomy" id="2025994"/>
    <lineage>
        <taxon>Eukaryota</taxon>
        <taxon>Fungi</taxon>
        <taxon>Dikarya</taxon>
        <taxon>Ascomycota</taxon>
        <taxon>Pezizomycotina</taxon>
        <taxon>Sordariomycetes</taxon>
        <taxon>Sordariomycetidae</taxon>
        <taxon>Diaporthales</taxon>
        <taxon>Schizoparmaceae</taxon>
        <taxon>Coniella</taxon>
    </lineage>
</organism>
<evidence type="ECO:0000313" key="7">
    <source>
        <dbReference type="Proteomes" id="UP000241462"/>
    </source>
</evidence>
<dbReference type="PANTHER" id="PTHR31465">
    <property type="entry name" value="PROTEIN RTA1-RELATED"/>
    <property type="match status" value="1"/>
</dbReference>
<dbReference type="Proteomes" id="UP000241462">
    <property type="component" value="Unassembled WGS sequence"/>
</dbReference>
<keyword evidence="2 5" id="KW-0812">Transmembrane</keyword>
<feature type="transmembrane region" description="Helical" evidence="5">
    <location>
        <begin position="167"/>
        <end position="191"/>
    </location>
</feature>
<keyword evidence="3 5" id="KW-1133">Transmembrane helix</keyword>
<dbReference type="EMBL" id="KZ678451">
    <property type="protein sequence ID" value="PSR83986.1"/>
    <property type="molecule type" value="Genomic_DNA"/>
</dbReference>
<dbReference type="STRING" id="2025994.A0A2T3A6V3"/>
<dbReference type="OrthoDB" id="4521223at2759"/>
<proteinExistence type="predicted"/>
<evidence type="ECO:0000313" key="6">
    <source>
        <dbReference type="EMBL" id="PSR83986.1"/>
    </source>
</evidence>
<accession>A0A2T3A6V3</accession>
<feature type="transmembrane region" description="Helical" evidence="5">
    <location>
        <begin position="99"/>
        <end position="120"/>
    </location>
</feature>
<feature type="transmembrane region" description="Helical" evidence="5">
    <location>
        <begin position="257"/>
        <end position="278"/>
    </location>
</feature>
<dbReference type="InterPro" id="IPR007568">
    <property type="entry name" value="RTA1"/>
</dbReference>
<name>A0A2T3A6V3_9PEZI</name>
<evidence type="ECO:0000256" key="4">
    <source>
        <dbReference type="ARBA" id="ARBA00023136"/>
    </source>
</evidence>
<dbReference type="GO" id="GO:0005886">
    <property type="term" value="C:plasma membrane"/>
    <property type="evidence" value="ECO:0007669"/>
    <property type="project" value="TreeGrafter"/>
</dbReference>
<dbReference type="GO" id="GO:0000324">
    <property type="term" value="C:fungal-type vacuole"/>
    <property type="evidence" value="ECO:0007669"/>
    <property type="project" value="TreeGrafter"/>
</dbReference>
<dbReference type="PANTHER" id="PTHR31465:SF7">
    <property type="entry name" value="SPHINGOID LONG-CHAIN BASE TRANSPORTER RSB1"/>
    <property type="match status" value="1"/>
</dbReference>
<evidence type="ECO:0000256" key="1">
    <source>
        <dbReference type="ARBA" id="ARBA00004141"/>
    </source>
</evidence>
<feature type="transmembrane region" description="Helical" evidence="5">
    <location>
        <begin position="217"/>
        <end position="237"/>
    </location>
</feature>
<protein>
    <submittedName>
        <fullName evidence="6">Parasitic phase-specific protein PSP-1</fullName>
    </submittedName>
</protein>